<feature type="domain" description="Major facilitator superfamily (MFS) profile" evidence="7">
    <location>
        <begin position="1"/>
        <end position="443"/>
    </location>
</feature>
<keyword evidence="3 6" id="KW-0812">Transmembrane</keyword>
<evidence type="ECO:0000313" key="8">
    <source>
        <dbReference type="EMBL" id="MBD8062740.1"/>
    </source>
</evidence>
<feature type="transmembrane region" description="Helical" evidence="6">
    <location>
        <begin position="21"/>
        <end position="49"/>
    </location>
</feature>
<feature type="transmembrane region" description="Helical" evidence="6">
    <location>
        <begin position="197"/>
        <end position="217"/>
    </location>
</feature>
<protein>
    <submittedName>
        <fullName evidence="8">MFS transporter</fullName>
    </submittedName>
</protein>
<feature type="transmembrane region" description="Helical" evidence="6">
    <location>
        <begin position="154"/>
        <end position="177"/>
    </location>
</feature>
<dbReference type="InterPro" id="IPR036259">
    <property type="entry name" value="MFS_trans_sf"/>
</dbReference>
<dbReference type="RefSeq" id="WP_251839847.1">
    <property type="nucleotide sequence ID" value="NZ_JACSPO010000005.1"/>
</dbReference>
<feature type="transmembrane region" description="Helical" evidence="6">
    <location>
        <begin position="254"/>
        <end position="277"/>
    </location>
</feature>
<organism evidence="8 9">
    <name type="scientific">Oceanitalea stevensii</name>
    <dbReference type="NCBI Taxonomy" id="2763072"/>
    <lineage>
        <taxon>Bacteria</taxon>
        <taxon>Bacillati</taxon>
        <taxon>Actinomycetota</taxon>
        <taxon>Actinomycetes</taxon>
        <taxon>Micrococcales</taxon>
        <taxon>Bogoriellaceae</taxon>
        <taxon>Georgenia</taxon>
    </lineage>
</organism>
<evidence type="ECO:0000256" key="1">
    <source>
        <dbReference type="ARBA" id="ARBA00004651"/>
    </source>
</evidence>
<sequence>MTTAPVTPGPTQRRRAFGWPVYAWSLWDWGSAAFNAVITTFVFTVYITNAELFGPGASQKLGWALAGAGALIAVCAPVAGLRSDRSGRRTFWLAVNTMVVVVISASLFFVAPGPSNLWLGLVLLAVGNVFFELASVNYYAMLNDISTPRTIGRISGLGWGLGYIGGIVLLLIVYFGLISPDVGLFGITSENGMDVRVAMLICAGWTLLFSLPVLLTIRDDRSARERLPRLGVVGSYRLLFRSVRNVWRQDHHTVFFLGASAVFRDGLAGVFTFGGIVASTVFGFEAGEVIIFGVAANLVAGVATIAFGALDDILGPKRVIVGSLVAMILAGIGVFALHEHGAVVFWCLGLVLCVFVGPAQSASRTFLARLIPKGKEGELFGLYATTGRAVSFLAPMCFALAISIGAAVTGQSVADSEYWGILGVAAVLTVGLLLLLPVRVKVRSESALHEPPPA</sequence>
<proteinExistence type="predicted"/>
<evidence type="ECO:0000256" key="2">
    <source>
        <dbReference type="ARBA" id="ARBA00022448"/>
    </source>
</evidence>
<evidence type="ECO:0000259" key="7">
    <source>
        <dbReference type="PROSITE" id="PS50850"/>
    </source>
</evidence>
<dbReference type="Proteomes" id="UP000661894">
    <property type="component" value="Unassembled WGS sequence"/>
</dbReference>
<keyword evidence="2" id="KW-0813">Transport</keyword>
<keyword evidence="4 6" id="KW-1133">Transmembrane helix</keyword>
<feature type="transmembrane region" description="Helical" evidence="6">
    <location>
        <begin position="343"/>
        <end position="359"/>
    </location>
</feature>
<dbReference type="PANTHER" id="PTHR23519">
    <property type="entry name" value="AUTOPHAGY-RELATED PROTEIN 22"/>
    <property type="match status" value="1"/>
</dbReference>
<dbReference type="PANTHER" id="PTHR23519:SF1">
    <property type="entry name" value="AUTOPHAGY-RELATED PROTEIN 22"/>
    <property type="match status" value="1"/>
</dbReference>
<dbReference type="Pfam" id="PF11700">
    <property type="entry name" value="ATG22"/>
    <property type="match status" value="1"/>
</dbReference>
<feature type="transmembrane region" description="Helical" evidence="6">
    <location>
        <begin position="91"/>
        <end position="111"/>
    </location>
</feature>
<dbReference type="Gene3D" id="1.20.1250.20">
    <property type="entry name" value="MFS general substrate transporter like domains"/>
    <property type="match status" value="2"/>
</dbReference>
<evidence type="ECO:0000256" key="5">
    <source>
        <dbReference type="ARBA" id="ARBA00023136"/>
    </source>
</evidence>
<feature type="transmembrane region" description="Helical" evidence="6">
    <location>
        <begin position="289"/>
        <end position="310"/>
    </location>
</feature>
<name>A0ABR8Z320_9MICO</name>
<dbReference type="InterPro" id="IPR020846">
    <property type="entry name" value="MFS_dom"/>
</dbReference>
<keyword evidence="5 6" id="KW-0472">Membrane</keyword>
<feature type="transmembrane region" description="Helical" evidence="6">
    <location>
        <begin position="61"/>
        <end position="79"/>
    </location>
</feature>
<evidence type="ECO:0000256" key="6">
    <source>
        <dbReference type="SAM" id="Phobius"/>
    </source>
</evidence>
<feature type="transmembrane region" description="Helical" evidence="6">
    <location>
        <begin position="117"/>
        <end position="142"/>
    </location>
</feature>
<dbReference type="SUPFAM" id="SSF103473">
    <property type="entry name" value="MFS general substrate transporter"/>
    <property type="match status" value="1"/>
</dbReference>
<dbReference type="PROSITE" id="PS50850">
    <property type="entry name" value="MFS"/>
    <property type="match status" value="1"/>
</dbReference>
<evidence type="ECO:0000256" key="3">
    <source>
        <dbReference type="ARBA" id="ARBA00022692"/>
    </source>
</evidence>
<comment type="subcellular location">
    <subcellularLocation>
        <location evidence="1">Cell membrane</location>
        <topology evidence="1">Multi-pass membrane protein</topology>
    </subcellularLocation>
</comment>
<gene>
    <name evidence="8" type="ORF">H9624_10420</name>
</gene>
<evidence type="ECO:0000313" key="9">
    <source>
        <dbReference type="Proteomes" id="UP000661894"/>
    </source>
</evidence>
<feature type="transmembrane region" description="Helical" evidence="6">
    <location>
        <begin position="319"/>
        <end position="337"/>
    </location>
</feature>
<dbReference type="InterPro" id="IPR024671">
    <property type="entry name" value="Atg22-like"/>
</dbReference>
<reference evidence="8 9" key="1">
    <citation type="submission" date="2020-08" db="EMBL/GenBank/DDBJ databases">
        <title>A Genomic Blueprint of the Chicken Gut Microbiome.</title>
        <authorList>
            <person name="Gilroy R."/>
            <person name="Ravi A."/>
            <person name="Getino M."/>
            <person name="Pursley I."/>
            <person name="Horton D.L."/>
            <person name="Alikhan N.-F."/>
            <person name="Baker D."/>
            <person name="Gharbi K."/>
            <person name="Hall N."/>
            <person name="Watson M."/>
            <person name="Adriaenssens E.M."/>
            <person name="Foster-Nyarko E."/>
            <person name="Jarju S."/>
            <person name="Secka A."/>
            <person name="Antonio M."/>
            <person name="Oren A."/>
            <person name="Chaudhuri R."/>
            <person name="La Ragione R.M."/>
            <person name="Hildebrand F."/>
            <person name="Pallen M.J."/>
        </authorList>
    </citation>
    <scope>NUCLEOTIDE SEQUENCE [LARGE SCALE GENOMIC DNA]</scope>
    <source>
        <strain evidence="8 9">Sa1BUA1</strain>
    </source>
</reference>
<dbReference type="InterPro" id="IPR050495">
    <property type="entry name" value="ATG22/LtaA_families"/>
</dbReference>
<feature type="transmembrane region" description="Helical" evidence="6">
    <location>
        <begin position="380"/>
        <end position="406"/>
    </location>
</feature>
<accession>A0ABR8Z320</accession>
<keyword evidence="9" id="KW-1185">Reference proteome</keyword>
<comment type="caution">
    <text evidence="8">The sequence shown here is derived from an EMBL/GenBank/DDBJ whole genome shotgun (WGS) entry which is preliminary data.</text>
</comment>
<dbReference type="EMBL" id="JACSPO010000005">
    <property type="protein sequence ID" value="MBD8062740.1"/>
    <property type="molecule type" value="Genomic_DNA"/>
</dbReference>
<evidence type="ECO:0000256" key="4">
    <source>
        <dbReference type="ARBA" id="ARBA00022989"/>
    </source>
</evidence>
<feature type="transmembrane region" description="Helical" evidence="6">
    <location>
        <begin position="418"/>
        <end position="436"/>
    </location>
</feature>